<reference evidence="9" key="1">
    <citation type="submission" date="2023-04" db="EMBL/GenBank/DDBJ databases">
        <title>Candida boidinii NBRC 10035.</title>
        <authorList>
            <person name="Ichikawa N."/>
            <person name="Sato H."/>
            <person name="Tonouchi N."/>
        </authorList>
    </citation>
    <scope>NUCLEOTIDE SEQUENCE</scope>
    <source>
        <strain evidence="9">NBRC 10035</strain>
    </source>
</reference>
<feature type="binding site" evidence="6">
    <location>
        <begin position="489"/>
        <end position="492"/>
    </location>
    <ligand>
        <name>GTP</name>
        <dbReference type="ChEBI" id="CHEBI:37565"/>
    </ligand>
</feature>
<feature type="compositionally biased region" description="Basic and acidic residues" evidence="8">
    <location>
        <begin position="1"/>
        <end position="16"/>
    </location>
</feature>
<dbReference type="GO" id="GO:0001664">
    <property type="term" value="F:G protein-coupled receptor binding"/>
    <property type="evidence" value="ECO:0007669"/>
    <property type="project" value="TreeGrafter"/>
</dbReference>
<evidence type="ECO:0000256" key="6">
    <source>
        <dbReference type="PIRSR" id="PIRSR601019-1"/>
    </source>
</evidence>
<comment type="caution">
    <text evidence="9">The sequence shown here is derived from an EMBL/GenBank/DDBJ whole genome shotgun (WGS) entry which is preliminary data.</text>
</comment>
<feature type="region of interest" description="Disordered" evidence="8">
    <location>
        <begin position="165"/>
        <end position="185"/>
    </location>
</feature>
<dbReference type="PRINTS" id="PR00318">
    <property type="entry name" value="GPROTEINA"/>
</dbReference>
<feature type="compositionally biased region" description="Low complexity" evidence="8">
    <location>
        <begin position="17"/>
        <end position="27"/>
    </location>
</feature>
<feature type="binding site" evidence="6">
    <location>
        <begin position="395"/>
        <end position="401"/>
    </location>
    <ligand>
        <name>GTP</name>
        <dbReference type="ChEBI" id="CHEBI:37565"/>
    </ligand>
</feature>
<dbReference type="Gene3D" id="3.40.50.300">
    <property type="entry name" value="P-loop containing nucleotide triphosphate hydrolases"/>
    <property type="match status" value="2"/>
</dbReference>
<evidence type="ECO:0000256" key="4">
    <source>
        <dbReference type="ARBA" id="ARBA00023134"/>
    </source>
</evidence>
<evidence type="ECO:0000256" key="3">
    <source>
        <dbReference type="ARBA" id="ARBA00022842"/>
    </source>
</evidence>
<dbReference type="Proteomes" id="UP001165120">
    <property type="component" value="Unassembled WGS sequence"/>
</dbReference>
<dbReference type="PROSITE" id="PS51882">
    <property type="entry name" value="G_ALPHA"/>
    <property type="match status" value="1"/>
</dbReference>
<feature type="compositionally biased region" description="Basic and acidic residues" evidence="8">
    <location>
        <begin position="165"/>
        <end position="180"/>
    </location>
</feature>
<dbReference type="FunFam" id="3.40.50.300:FF:000563">
    <property type="entry name" value="Guanine nucleotide-binding protein alpha subunit"/>
    <property type="match status" value="1"/>
</dbReference>
<gene>
    <name evidence="9" type="ORF">Cboi02_000346700</name>
</gene>
<dbReference type="GO" id="GO:0046872">
    <property type="term" value="F:metal ion binding"/>
    <property type="evidence" value="ECO:0007669"/>
    <property type="project" value="UniProtKB-KW"/>
</dbReference>
<dbReference type="AlphaFoldDB" id="A0A9W6T1E9"/>
<evidence type="ECO:0000256" key="5">
    <source>
        <dbReference type="ARBA" id="ARBA00023224"/>
    </source>
</evidence>
<evidence type="ECO:0000256" key="8">
    <source>
        <dbReference type="SAM" id="MobiDB-lite"/>
    </source>
</evidence>
<name>A0A9W6T1E9_CANBO</name>
<evidence type="ECO:0000313" key="9">
    <source>
        <dbReference type="EMBL" id="GME72088.1"/>
    </source>
</evidence>
<dbReference type="Pfam" id="PF00503">
    <property type="entry name" value="G-alpha"/>
    <property type="match status" value="1"/>
</dbReference>
<keyword evidence="5" id="KW-0807">Transducer</keyword>
<dbReference type="InterPro" id="IPR011025">
    <property type="entry name" value="GproteinA_insert"/>
</dbReference>
<dbReference type="GO" id="GO:0005525">
    <property type="term" value="F:GTP binding"/>
    <property type="evidence" value="ECO:0007669"/>
    <property type="project" value="UniProtKB-KW"/>
</dbReference>
<sequence>MGCMASKEDDHMKSEKNNSNGSKIGNNREAPVYEEKHMNDEIEKLLINSKKKDQNKVKLLILGAGESGKSTVLKQLKILHKGDFSIQEKIQYKNVIWTETINSMQKLIMQARKLGIPLDCDKPNNYELNLCKRDVLSYKEVNSDDEDESAGIEFLKTYLKKYSENGVDDKNDQSTDKTDDGWNVNAEDNEVNTATTNFNSETNEIKNPTNFEDVSTVIRNMMIDNSLNIGGEDEEYEDDIEGEGDGNVNVDGVIEGEGDDHHDDVVVDDHGDGDYDYDGDGDGDGDVDYDGDGDGDGDIEDEDSTVDTDLTEFSDGKTTKKSGGFNETGEKSKPAPNSRQAIAASVKKLWESDSGIQECYNRRNLFQLEENCKYFFEKFDIFSEDDYVCDYQDILKGRIKTTGITETKFDISNICFNILDAGGQRSERHKWIHCFHDITAVMFVFAVSEYDQVLFEDEKVNRMHEALLIFDSLCNSRWFANTPFILFLNKIDILEEKVRKQPIRKFFPDFRGRTNNAEDAIKYFESNCLMLNRTKKPIYVHRTCATDTKSMKFVLSAVTDMIIQNNLKRSGLI</sequence>
<dbReference type="SUPFAM" id="SSF52540">
    <property type="entry name" value="P-loop containing nucleoside triphosphate hydrolases"/>
    <property type="match status" value="1"/>
</dbReference>
<feature type="region of interest" description="Disordered" evidence="8">
    <location>
        <begin position="1"/>
        <end position="35"/>
    </location>
</feature>
<dbReference type="PANTHER" id="PTHR10218">
    <property type="entry name" value="GTP-BINDING PROTEIN ALPHA SUBUNIT"/>
    <property type="match status" value="1"/>
</dbReference>
<dbReference type="SMART" id="SM00275">
    <property type="entry name" value="G_alpha"/>
    <property type="match status" value="1"/>
</dbReference>
<dbReference type="GO" id="GO:0000750">
    <property type="term" value="P:pheromone-dependent signal transduction involved in conjugation with cellular fusion"/>
    <property type="evidence" value="ECO:0007669"/>
    <property type="project" value="TreeGrafter"/>
</dbReference>
<organism evidence="9 10">
    <name type="scientific">Candida boidinii</name>
    <name type="common">Yeast</name>
    <dbReference type="NCBI Taxonomy" id="5477"/>
    <lineage>
        <taxon>Eukaryota</taxon>
        <taxon>Fungi</taxon>
        <taxon>Dikarya</taxon>
        <taxon>Ascomycota</taxon>
        <taxon>Saccharomycotina</taxon>
        <taxon>Pichiomycetes</taxon>
        <taxon>Pichiales</taxon>
        <taxon>Pichiaceae</taxon>
        <taxon>Ogataea</taxon>
        <taxon>Ogataea/Candida clade</taxon>
    </lineage>
</organism>
<dbReference type="GO" id="GO:0005834">
    <property type="term" value="C:heterotrimeric G-protein complex"/>
    <property type="evidence" value="ECO:0007669"/>
    <property type="project" value="TreeGrafter"/>
</dbReference>
<feature type="compositionally biased region" description="Acidic residues" evidence="8">
    <location>
        <begin position="274"/>
        <end position="312"/>
    </location>
</feature>
<keyword evidence="3 7" id="KW-0460">Magnesium</keyword>
<feature type="compositionally biased region" description="Basic and acidic residues" evidence="8">
    <location>
        <begin position="259"/>
        <end position="273"/>
    </location>
</feature>
<feature type="region of interest" description="Disordered" evidence="8">
    <location>
        <begin position="236"/>
        <end position="338"/>
    </location>
</feature>
<dbReference type="GO" id="GO:0005737">
    <property type="term" value="C:cytoplasm"/>
    <property type="evidence" value="ECO:0007669"/>
    <property type="project" value="TreeGrafter"/>
</dbReference>
<dbReference type="GO" id="GO:0031683">
    <property type="term" value="F:G-protein beta/gamma-subunit complex binding"/>
    <property type="evidence" value="ECO:0007669"/>
    <property type="project" value="InterPro"/>
</dbReference>
<keyword evidence="4 6" id="KW-0342">GTP-binding</keyword>
<dbReference type="GO" id="GO:0007186">
    <property type="term" value="P:G protein-coupled receptor signaling pathway"/>
    <property type="evidence" value="ECO:0007669"/>
    <property type="project" value="InterPro"/>
</dbReference>
<protein>
    <submittedName>
        <fullName evidence="9">Unnamed protein product</fullName>
    </submittedName>
</protein>
<dbReference type="PANTHER" id="PTHR10218:SF302">
    <property type="entry name" value="GUANINE NUCLEOTIDE-BINDING PROTEIN ALPHA-5 SUBUNIT"/>
    <property type="match status" value="1"/>
</dbReference>
<dbReference type="GO" id="GO:0003924">
    <property type="term" value="F:GTPase activity"/>
    <property type="evidence" value="ECO:0007669"/>
    <property type="project" value="InterPro"/>
</dbReference>
<evidence type="ECO:0000256" key="2">
    <source>
        <dbReference type="ARBA" id="ARBA00022741"/>
    </source>
</evidence>
<feature type="binding site" evidence="7">
    <location>
        <position position="401"/>
    </location>
    <ligand>
        <name>Mg(2+)</name>
        <dbReference type="ChEBI" id="CHEBI:18420"/>
    </ligand>
</feature>
<keyword evidence="2 6" id="KW-0547">Nucleotide-binding</keyword>
<feature type="binding site" evidence="6">
    <location>
        <position position="545"/>
    </location>
    <ligand>
        <name>GTP</name>
        <dbReference type="ChEBI" id="CHEBI:37565"/>
    </ligand>
</feature>
<dbReference type="InterPro" id="IPR027417">
    <property type="entry name" value="P-loop_NTPase"/>
</dbReference>
<keyword evidence="1 7" id="KW-0479">Metal-binding</keyword>
<dbReference type="InterPro" id="IPR001019">
    <property type="entry name" value="Gprotein_alpha_su"/>
</dbReference>
<keyword evidence="10" id="KW-1185">Reference proteome</keyword>
<accession>A0A9W6T1E9</accession>
<evidence type="ECO:0000256" key="7">
    <source>
        <dbReference type="PIRSR" id="PIRSR601019-2"/>
    </source>
</evidence>
<dbReference type="SUPFAM" id="SSF47895">
    <property type="entry name" value="Transducin (alpha subunit), insertion domain"/>
    <property type="match status" value="1"/>
</dbReference>
<evidence type="ECO:0000256" key="1">
    <source>
        <dbReference type="ARBA" id="ARBA00022723"/>
    </source>
</evidence>
<evidence type="ECO:0000313" key="10">
    <source>
        <dbReference type="Proteomes" id="UP001165120"/>
    </source>
</evidence>
<proteinExistence type="predicted"/>
<dbReference type="CDD" id="cd00066">
    <property type="entry name" value="G-alpha"/>
    <property type="match status" value="1"/>
</dbReference>
<dbReference type="EMBL" id="BSXN01001200">
    <property type="protein sequence ID" value="GME72088.1"/>
    <property type="molecule type" value="Genomic_DNA"/>
</dbReference>
<feature type="binding site" evidence="6">
    <location>
        <begin position="420"/>
        <end position="424"/>
    </location>
    <ligand>
        <name>GTP</name>
        <dbReference type="ChEBI" id="CHEBI:37565"/>
    </ligand>
</feature>